<keyword evidence="4" id="KW-1185">Reference proteome</keyword>
<protein>
    <submittedName>
        <fullName evidence="3">MucR family transcriptional regulator</fullName>
    </submittedName>
</protein>
<dbReference type="EMBL" id="JAGRQH010000003">
    <property type="protein sequence ID" value="MBR0559737.1"/>
    <property type="molecule type" value="Genomic_DNA"/>
</dbReference>
<evidence type="ECO:0000313" key="4">
    <source>
        <dbReference type="Proteomes" id="UP000677812"/>
    </source>
</evidence>
<gene>
    <name evidence="3" type="ORF">KB213_06675</name>
</gene>
<reference evidence="3 4" key="1">
    <citation type="submission" date="2021-04" db="EMBL/GenBank/DDBJ databases">
        <title>The complete genome sequence of Neokomagataea sp. TBRC 2177.</title>
        <authorList>
            <person name="Charoenyingcharoen P."/>
            <person name="Yukphan P."/>
        </authorList>
    </citation>
    <scope>NUCLEOTIDE SEQUENCE [LARGE SCALE GENOMIC DNA]</scope>
    <source>
        <strain evidence="3 4">TBRC 2177</strain>
    </source>
</reference>
<feature type="compositionally biased region" description="Acidic residues" evidence="2">
    <location>
        <begin position="211"/>
        <end position="223"/>
    </location>
</feature>
<comment type="similarity">
    <text evidence="1">Belongs to the ros/MucR family.</text>
</comment>
<sequence length="223" mass="25615">MYFGDFKPPQKEQNDKLTDAELTRLATELVSNYTKTRPLEPHDFFRFFQEVKKMLASGQTVELTQQAPKQIEASAPEPAEKPKSQKPKEPKPEAPKQGYDIKNHKIDAHGFRIITTKNGEKSAKKIIDWDKTTPAIPVSESVFDDKIICLEDGVEKVMLKRYLWTEYGLTPQEYRERWNLPANYPMATKNNSDKKKETATKSGFGRNKEETAEEQTDETNTEA</sequence>
<dbReference type="Proteomes" id="UP000677812">
    <property type="component" value="Unassembled WGS sequence"/>
</dbReference>
<dbReference type="InterPro" id="IPR041920">
    <property type="entry name" value="ROS/MUCR_sf"/>
</dbReference>
<name>A0ABS5E744_9PROT</name>
<dbReference type="RefSeq" id="WP_211681460.1">
    <property type="nucleotide sequence ID" value="NZ_JAGRQH010000003.1"/>
</dbReference>
<dbReference type="Pfam" id="PF05443">
    <property type="entry name" value="ROS_MUCR"/>
    <property type="match status" value="1"/>
</dbReference>
<feature type="region of interest" description="Disordered" evidence="2">
    <location>
        <begin position="62"/>
        <end position="102"/>
    </location>
</feature>
<dbReference type="InterPro" id="IPR008807">
    <property type="entry name" value="ROS_MUCR"/>
</dbReference>
<feature type="compositionally biased region" description="Basic and acidic residues" evidence="2">
    <location>
        <begin position="78"/>
        <end position="102"/>
    </location>
</feature>
<evidence type="ECO:0000256" key="1">
    <source>
        <dbReference type="ARBA" id="ARBA00007031"/>
    </source>
</evidence>
<feature type="region of interest" description="Disordered" evidence="2">
    <location>
        <begin position="186"/>
        <end position="223"/>
    </location>
</feature>
<evidence type="ECO:0000313" key="3">
    <source>
        <dbReference type="EMBL" id="MBR0559737.1"/>
    </source>
</evidence>
<proteinExistence type="inferred from homology"/>
<dbReference type="Gene3D" id="1.10.10.1550">
    <property type="entry name" value="ROS/MUCR transcriptional regulator protein"/>
    <property type="match status" value="1"/>
</dbReference>
<comment type="caution">
    <text evidence="3">The sequence shown here is derived from an EMBL/GenBank/DDBJ whole genome shotgun (WGS) entry which is preliminary data.</text>
</comment>
<accession>A0ABS5E744</accession>
<evidence type="ECO:0000256" key="2">
    <source>
        <dbReference type="SAM" id="MobiDB-lite"/>
    </source>
</evidence>
<organism evidence="3 4">
    <name type="scientific">Neokomagataea anthophila</name>
    <dbReference type="NCBI Taxonomy" id="2826925"/>
    <lineage>
        <taxon>Bacteria</taxon>
        <taxon>Pseudomonadati</taxon>
        <taxon>Pseudomonadota</taxon>
        <taxon>Alphaproteobacteria</taxon>
        <taxon>Acetobacterales</taxon>
        <taxon>Acetobacteraceae</taxon>
        <taxon>Neokomagataea</taxon>
    </lineage>
</organism>